<gene>
    <name evidence="3" type="ORF">SAMN04487996_11265</name>
</gene>
<accession>A0A1G7NIV1</accession>
<dbReference type="InterPro" id="IPR023393">
    <property type="entry name" value="START-like_dom_sf"/>
</dbReference>
<reference evidence="4" key="1">
    <citation type="submission" date="2016-10" db="EMBL/GenBank/DDBJ databases">
        <authorList>
            <person name="Varghese N."/>
            <person name="Submissions S."/>
        </authorList>
    </citation>
    <scope>NUCLEOTIDE SEQUENCE [LARGE SCALE GENOMIC DNA]</scope>
    <source>
        <strain evidence="4">DSM 25329</strain>
    </source>
</reference>
<sequence>MENQVTNKAELKIVRQFKAPQSLVFNAYASREAFAEWWGPAGSKLTLLSFDFREGGRTHYKLDNGGMSMWALFRYQKIRQDDAIEFLSSFTDPEGNITSSPFPFDFPLEVHNSITLSEKDGITTLTLYAEPVNATPEQEKTFADLNASMNQGYEGTWGQLDAYLAKVQG</sequence>
<dbReference type="SUPFAM" id="SSF55961">
    <property type="entry name" value="Bet v1-like"/>
    <property type="match status" value="1"/>
</dbReference>
<dbReference type="Proteomes" id="UP000198748">
    <property type="component" value="Unassembled WGS sequence"/>
</dbReference>
<feature type="domain" description="Activator of Hsp90 ATPase homologue 1/2-like C-terminal" evidence="2">
    <location>
        <begin position="18"/>
        <end position="164"/>
    </location>
</feature>
<organism evidence="3 4">
    <name type="scientific">Dyadobacter soli</name>
    <dbReference type="NCBI Taxonomy" id="659014"/>
    <lineage>
        <taxon>Bacteria</taxon>
        <taxon>Pseudomonadati</taxon>
        <taxon>Bacteroidota</taxon>
        <taxon>Cytophagia</taxon>
        <taxon>Cytophagales</taxon>
        <taxon>Spirosomataceae</taxon>
        <taxon>Dyadobacter</taxon>
    </lineage>
</organism>
<protein>
    <submittedName>
        <fullName evidence="3">Uncharacterized conserved protein YndB, AHSA1/START domain</fullName>
    </submittedName>
</protein>
<dbReference type="STRING" id="659014.SAMN04487996_11265"/>
<keyword evidence="4" id="KW-1185">Reference proteome</keyword>
<dbReference type="OrthoDB" id="118413at2"/>
<dbReference type="AlphaFoldDB" id="A0A1G7NIV1"/>
<name>A0A1G7NIV1_9BACT</name>
<evidence type="ECO:0000256" key="1">
    <source>
        <dbReference type="ARBA" id="ARBA00006817"/>
    </source>
</evidence>
<dbReference type="CDD" id="cd07814">
    <property type="entry name" value="SRPBCC_CalC_Aha1-like"/>
    <property type="match status" value="1"/>
</dbReference>
<comment type="similarity">
    <text evidence="1">Belongs to the AHA1 family.</text>
</comment>
<evidence type="ECO:0000259" key="2">
    <source>
        <dbReference type="Pfam" id="PF08327"/>
    </source>
</evidence>
<evidence type="ECO:0000313" key="3">
    <source>
        <dbReference type="EMBL" id="SDF73827.1"/>
    </source>
</evidence>
<evidence type="ECO:0000313" key="4">
    <source>
        <dbReference type="Proteomes" id="UP000198748"/>
    </source>
</evidence>
<proteinExistence type="inferred from homology"/>
<dbReference type="RefSeq" id="WP_090153966.1">
    <property type="nucleotide sequence ID" value="NZ_FNAN01000012.1"/>
</dbReference>
<dbReference type="InterPro" id="IPR013538">
    <property type="entry name" value="ASHA1/2-like_C"/>
</dbReference>
<dbReference type="Pfam" id="PF08327">
    <property type="entry name" value="AHSA1"/>
    <property type="match status" value="1"/>
</dbReference>
<dbReference type="Gene3D" id="3.30.530.20">
    <property type="match status" value="1"/>
</dbReference>
<dbReference type="EMBL" id="FNAN01000012">
    <property type="protein sequence ID" value="SDF73827.1"/>
    <property type="molecule type" value="Genomic_DNA"/>
</dbReference>